<dbReference type="InterPro" id="IPR023696">
    <property type="entry name" value="Ureohydrolase_dom_sf"/>
</dbReference>
<comment type="similarity">
    <text evidence="5 7 8">Belongs to the arginase family.</text>
</comment>
<name>A0ABW3SQP7_9BACT</name>
<dbReference type="PANTHER" id="PTHR11358:SF35">
    <property type="entry name" value="FORMIMIDOYLGLUTAMASE"/>
    <property type="match status" value="1"/>
</dbReference>
<reference evidence="11" key="1">
    <citation type="journal article" date="2019" name="Int. J. Syst. Evol. Microbiol.">
        <title>The Global Catalogue of Microorganisms (GCM) 10K type strain sequencing project: providing services to taxonomists for standard genome sequencing and annotation.</title>
        <authorList>
            <consortium name="The Broad Institute Genomics Platform"/>
            <consortium name="The Broad Institute Genome Sequencing Center for Infectious Disease"/>
            <person name="Wu L."/>
            <person name="Ma J."/>
        </authorList>
    </citation>
    <scope>NUCLEOTIDE SEQUENCE [LARGE SCALE GENOMIC DNA]</scope>
    <source>
        <strain evidence="11">JCM 31319</strain>
    </source>
</reference>
<keyword evidence="11" id="KW-1185">Reference proteome</keyword>
<evidence type="ECO:0000256" key="7">
    <source>
        <dbReference type="PROSITE-ProRule" id="PRU00742"/>
    </source>
</evidence>
<dbReference type="GO" id="GO:0050415">
    <property type="term" value="F:formimidoylglutamase activity"/>
    <property type="evidence" value="ECO:0007669"/>
    <property type="project" value="UniProtKB-EC"/>
</dbReference>
<keyword evidence="2 5" id="KW-0378">Hydrolase</keyword>
<protein>
    <recommendedName>
        <fullName evidence="5 6">Formimidoylglutamase</fullName>
        <ecNumber evidence="5 6">3.5.3.8</ecNumber>
    </recommendedName>
    <alternativeName>
        <fullName evidence="5">Formiminoglutamase</fullName>
    </alternativeName>
    <alternativeName>
        <fullName evidence="5">Formiminoglutamate hydrolase</fullName>
    </alternativeName>
</protein>
<dbReference type="SUPFAM" id="SSF52768">
    <property type="entry name" value="Arginase/deacetylase"/>
    <property type="match status" value="1"/>
</dbReference>
<evidence type="ECO:0000256" key="5">
    <source>
        <dbReference type="HAMAP-Rule" id="MF_00737"/>
    </source>
</evidence>
<dbReference type="Pfam" id="PF00491">
    <property type="entry name" value="Arginase"/>
    <property type="match status" value="1"/>
</dbReference>
<feature type="binding site" evidence="5">
    <location>
        <position position="250"/>
    </location>
    <ligand>
        <name>Mn(2+)</name>
        <dbReference type="ChEBI" id="CHEBI:29035"/>
        <label>1</label>
    </ligand>
</feature>
<comment type="cofactor">
    <cofactor evidence="5">
        <name>Mn(2+)</name>
        <dbReference type="ChEBI" id="CHEBI:29035"/>
    </cofactor>
    <text evidence="5">Binds 2 manganese ions per subunit.</text>
</comment>
<dbReference type="HAMAP" id="MF_00737">
    <property type="entry name" value="Formimidoylglutam"/>
    <property type="match status" value="1"/>
</dbReference>
<proteinExistence type="inferred from homology"/>
<dbReference type="InterPro" id="IPR005923">
    <property type="entry name" value="HutG"/>
</dbReference>
<dbReference type="Proteomes" id="UP001597094">
    <property type="component" value="Unassembled WGS sequence"/>
</dbReference>
<evidence type="ECO:0000256" key="3">
    <source>
        <dbReference type="ARBA" id="ARBA00022808"/>
    </source>
</evidence>
<keyword evidence="4 5" id="KW-0464">Manganese</keyword>
<keyword evidence="3 5" id="KW-0369">Histidine metabolism</keyword>
<evidence type="ECO:0000256" key="1">
    <source>
        <dbReference type="ARBA" id="ARBA00022723"/>
    </source>
</evidence>
<dbReference type="Gene3D" id="3.40.800.10">
    <property type="entry name" value="Ureohydrolase domain"/>
    <property type="match status" value="1"/>
</dbReference>
<comment type="pathway">
    <text evidence="5">Amino-acid degradation; L-histidine degradation into L-glutamate; L-glutamate from N-formimidoyl-L-glutamate (hydrolase route): step 1/1.</text>
</comment>
<evidence type="ECO:0000313" key="11">
    <source>
        <dbReference type="Proteomes" id="UP001597094"/>
    </source>
</evidence>
<feature type="binding site" evidence="5">
    <location>
        <position position="162"/>
    </location>
    <ligand>
        <name>Mn(2+)</name>
        <dbReference type="ChEBI" id="CHEBI:29035"/>
        <label>1</label>
    </ligand>
</feature>
<evidence type="ECO:0000256" key="9">
    <source>
        <dbReference type="SAM" id="Coils"/>
    </source>
</evidence>
<evidence type="ECO:0000256" key="4">
    <source>
        <dbReference type="ARBA" id="ARBA00023211"/>
    </source>
</evidence>
<dbReference type="InterPro" id="IPR020855">
    <property type="entry name" value="Ureohydrolase_Mn_BS"/>
</dbReference>
<feature type="binding site" evidence="5">
    <location>
        <position position="250"/>
    </location>
    <ligand>
        <name>Mn(2+)</name>
        <dbReference type="ChEBI" id="CHEBI:29035"/>
        <label>2</label>
    </ligand>
</feature>
<keyword evidence="1 5" id="KW-0479">Metal-binding</keyword>
<comment type="function">
    <text evidence="5">Catalyzes the conversion of N-formimidoyl-L-glutamate to L-glutamate and formamide.</text>
</comment>
<dbReference type="CDD" id="cd09988">
    <property type="entry name" value="Formimidoylglutamase"/>
    <property type="match status" value="1"/>
</dbReference>
<feature type="binding site" evidence="5">
    <location>
        <position position="160"/>
    </location>
    <ligand>
        <name>Mn(2+)</name>
        <dbReference type="ChEBI" id="CHEBI:29035"/>
        <label>2</label>
    </ligand>
</feature>
<dbReference type="PROSITE" id="PS51409">
    <property type="entry name" value="ARGINASE_2"/>
    <property type="match status" value="1"/>
</dbReference>
<dbReference type="RefSeq" id="WP_377528495.1">
    <property type="nucleotide sequence ID" value="NZ_JBHTLD010000125.1"/>
</dbReference>
<dbReference type="InterPro" id="IPR006035">
    <property type="entry name" value="Ureohydrolase"/>
</dbReference>
<evidence type="ECO:0000313" key="10">
    <source>
        <dbReference type="EMBL" id="MFD1187239.1"/>
    </source>
</evidence>
<dbReference type="NCBIfam" id="TIGR01227">
    <property type="entry name" value="hutG"/>
    <property type="match status" value="1"/>
</dbReference>
<dbReference type="PROSITE" id="PS01053">
    <property type="entry name" value="ARGINASE_1"/>
    <property type="match status" value="1"/>
</dbReference>
<dbReference type="EMBL" id="JBHTLD010000125">
    <property type="protein sequence ID" value="MFD1187239.1"/>
    <property type="molecule type" value="Genomic_DNA"/>
</dbReference>
<feature type="binding site" evidence="5">
    <location>
        <position position="158"/>
    </location>
    <ligand>
        <name>Mn(2+)</name>
        <dbReference type="ChEBI" id="CHEBI:29035"/>
        <label>2</label>
    </ligand>
</feature>
<keyword evidence="9" id="KW-0175">Coiled coil</keyword>
<comment type="catalytic activity">
    <reaction evidence="5">
        <text>N-formimidoyl-L-glutamate + H2O = formamide + L-glutamate</text>
        <dbReference type="Rhea" id="RHEA:22492"/>
        <dbReference type="ChEBI" id="CHEBI:15377"/>
        <dbReference type="ChEBI" id="CHEBI:16397"/>
        <dbReference type="ChEBI" id="CHEBI:29985"/>
        <dbReference type="ChEBI" id="CHEBI:58928"/>
        <dbReference type="EC" id="3.5.3.8"/>
    </reaction>
</comment>
<comment type="caution">
    <text evidence="10">The sequence shown here is derived from an EMBL/GenBank/DDBJ whole genome shotgun (WGS) entry which is preliminary data.</text>
</comment>
<evidence type="ECO:0000256" key="2">
    <source>
        <dbReference type="ARBA" id="ARBA00022801"/>
    </source>
</evidence>
<sequence>MYKSATKENWKGRVDAHDGDLGLRWHQVIQLLDLSQEIPDVPPNETAFAFLGFCCEEGVRRNQGRVGAAAGPVALRGAMASYAHHLPEHVKLYDAGDVICSNSNLEEAQEQLGKKVAQLLAHGYRPLVLGGGHEIAYAHYLGLEKAVEQQRLGILNFDAHFDLRSYAQQPSSGTPFLQIADRLKAKNKPFKYKVLGLQEYGNTRVLFHTAERLGVQYTFAKDVQLYRLEQLKQELQQFLQEVDQVYITVDLDVFSAAYAPGVSAVNAMGLHPEIVLELLSYVVQSGKLLSLDIAELNPTLDIDNRTAKLGGALLYEVVRAWQKE</sequence>
<accession>A0ABW3SQP7</accession>
<feature type="binding site" evidence="5">
    <location>
        <position position="133"/>
    </location>
    <ligand>
        <name>Mn(2+)</name>
        <dbReference type="ChEBI" id="CHEBI:29035"/>
        <label>1</label>
    </ligand>
</feature>
<dbReference type="PANTHER" id="PTHR11358">
    <property type="entry name" value="ARGINASE/AGMATINASE"/>
    <property type="match status" value="1"/>
</dbReference>
<feature type="binding site" evidence="5">
    <location>
        <position position="158"/>
    </location>
    <ligand>
        <name>Mn(2+)</name>
        <dbReference type="ChEBI" id="CHEBI:29035"/>
        <label>1</label>
    </ligand>
</feature>
<evidence type="ECO:0000256" key="8">
    <source>
        <dbReference type="RuleBase" id="RU003684"/>
    </source>
</evidence>
<feature type="coiled-coil region" evidence="9">
    <location>
        <begin position="221"/>
        <end position="248"/>
    </location>
</feature>
<organism evidence="10 11">
    <name type="scientific">Pontibacter rugosus</name>
    <dbReference type="NCBI Taxonomy" id="1745966"/>
    <lineage>
        <taxon>Bacteria</taxon>
        <taxon>Pseudomonadati</taxon>
        <taxon>Bacteroidota</taxon>
        <taxon>Cytophagia</taxon>
        <taxon>Cytophagales</taxon>
        <taxon>Hymenobacteraceae</taxon>
        <taxon>Pontibacter</taxon>
    </lineage>
</organism>
<gene>
    <name evidence="5 10" type="primary">hutG</name>
    <name evidence="10" type="ORF">ACFQ2O_13565</name>
</gene>
<dbReference type="PIRSF" id="PIRSF036979">
    <property type="entry name" value="Arginase"/>
    <property type="match status" value="1"/>
</dbReference>
<dbReference type="EC" id="3.5.3.8" evidence="5 6"/>
<evidence type="ECO:0000256" key="6">
    <source>
        <dbReference type="NCBIfam" id="TIGR01227"/>
    </source>
</evidence>
<feature type="binding site" evidence="5">
    <location>
        <position position="252"/>
    </location>
    <ligand>
        <name>Mn(2+)</name>
        <dbReference type="ChEBI" id="CHEBI:29035"/>
        <label>2</label>
    </ligand>
</feature>